<dbReference type="Proteomes" id="UP001567538">
    <property type="component" value="Unassembled WGS sequence"/>
</dbReference>
<evidence type="ECO:0000313" key="2">
    <source>
        <dbReference type="Proteomes" id="UP001567538"/>
    </source>
</evidence>
<gene>
    <name evidence="1" type="ORF">AAHA92_32361</name>
</gene>
<dbReference type="AlphaFoldDB" id="A0ABD1FKY7"/>
<protein>
    <submittedName>
        <fullName evidence="1">Uncharacterized protein</fullName>
    </submittedName>
</protein>
<proteinExistence type="predicted"/>
<reference evidence="1 2" key="1">
    <citation type="submission" date="2024-06" db="EMBL/GenBank/DDBJ databases">
        <title>A chromosome level genome sequence of Diviner's sage (Salvia divinorum).</title>
        <authorList>
            <person name="Ford S.A."/>
            <person name="Ro D.-K."/>
            <person name="Ness R.W."/>
            <person name="Phillips M.A."/>
        </authorList>
    </citation>
    <scope>NUCLEOTIDE SEQUENCE [LARGE SCALE GENOMIC DNA]</scope>
    <source>
        <strain evidence="1">SAF-2024a</strain>
        <tissue evidence="1">Leaf</tissue>
    </source>
</reference>
<sequence>MSAYENVVAGKVEAEGQIFRCEERRHQKEKEAHGKKYPIVYAAGNDHRQMKTMRWYQITRMTEDATWNSGKKSSWGDLQRLL</sequence>
<name>A0ABD1FKY7_SALDI</name>
<comment type="caution">
    <text evidence="1">The sequence shown here is derived from an EMBL/GenBank/DDBJ whole genome shotgun (WGS) entry which is preliminary data.</text>
</comment>
<organism evidence="1 2">
    <name type="scientific">Salvia divinorum</name>
    <name type="common">Maria pastora</name>
    <name type="synonym">Diviner's sage</name>
    <dbReference type="NCBI Taxonomy" id="28513"/>
    <lineage>
        <taxon>Eukaryota</taxon>
        <taxon>Viridiplantae</taxon>
        <taxon>Streptophyta</taxon>
        <taxon>Embryophyta</taxon>
        <taxon>Tracheophyta</taxon>
        <taxon>Spermatophyta</taxon>
        <taxon>Magnoliopsida</taxon>
        <taxon>eudicotyledons</taxon>
        <taxon>Gunneridae</taxon>
        <taxon>Pentapetalae</taxon>
        <taxon>asterids</taxon>
        <taxon>lamiids</taxon>
        <taxon>Lamiales</taxon>
        <taxon>Lamiaceae</taxon>
        <taxon>Nepetoideae</taxon>
        <taxon>Mentheae</taxon>
        <taxon>Salviinae</taxon>
        <taxon>Salvia</taxon>
        <taxon>Salvia subgen. Calosphace</taxon>
    </lineage>
</organism>
<evidence type="ECO:0000313" key="1">
    <source>
        <dbReference type="EMBL" id="KAL1532337.1"/>
    </source>
</evidence>
<keyword evidence="2" id="KW-1185">Reference proteome</keyword>
<accession>A0ABD1FKY7</accession>
<dbReference type="EMBL" id="JBEAFC010000014">
    <property type="protein sequence ID" value="KAL1532337.1"/>
    <property type="molecule type" value="Genomic_DNA"/>
</dbReference>